<reference evidence="1 2" key="1">
    <citation type="submission" date="2015-10" db="EMBL/GenBank/DDBJ databases">
        <title>Genome analyses suggest a sexual origin of heterokaryosis in a supposedly ancient asexual fungus.</title>
        <authorList>
            <person name="Ropars J."/>
            <person name="Sedzielewska K."/>
            <person name="Noel J."/>
            <person name="Charron P."/>
            <person name="Farinelli L."/>
            <person name="Marton T."/>
            <person name="Kruger M."/>
            <person name="Pelin A."/>
            <person name="Brachmann A."/>
            <person name="Corradi N."/>
        </authorList>
    </citation>
    <scope>NUCLEOTIDE SEQUENCE [LARGE SCALE GENOMIC DNA]</scope>
    <source>
        <strain evidence="1 2">A4</strain>
    </source>
</reference>
<evidence type="ECO:0000313" key="1">
    <source>
        <dbReference type="EMBL" id="PKY57125.1"/>
    </source>
</evidence>
<keyword evidence="2" id="KW-1185">Reference proteome</keyword>
<dbReference type="VEuPathDB" id="FungiDB:RhiirFUN_001656"/>
<dbReference type="VEuPathDB" id="FungiDB:RhiirA1_513264"/>
<dbReference type="Proteomes" id="UP000234323">
    <property type="component" value="Unassembled WGS sequence"/>
</dbReference>
<dbReference type="InterPro" id="IPR027796">
    <property type="entry name" value="OTT_1508_deam-like"/>
</dbReference>
<dbReference type="VEuPathDB" id="FungiDB:FUN_015553"/>
<name>A0A2I1HE54_9GLOM</name>
<dbReference type="AlphaFoldDB" id="A0A2I1HE54"/>
<protein>
    <submittedName>
        <fullName evidence="1">Uncharacterized protein</fullName>
    </submittedName>
</protein>
<comment type="caution">
    <text evidence="1">The sequence shown here is derived from an EMBL/GenBank/DDBJ whole genome shotgun (WGS) entry which is preliminary data.</text>
</comment>
<proteinExistence type="predicted"/>
<gene>
    <name evidence="1" type="ORF">RhiirA4_549529</name>
</gene>
<evidence type="ECO:0000313" key="2">
    <source>
        <dbReference type="Proteomes" id="UP000234323"/>
    </source>
</evidence>
<dbReference type="EMBL" id="LLXI01002439">
    <property type="protein sequence ID" value="PKY57125.1"/>
    <property type="molecule type" value="Genomic_DNA"/>
</dbReference>
<accession>A0A2I1HE54</accession>
<sequence length="417" mass="48466">MSEKELHSKICVVQSIKPPFSEARDEVVDNDASYKLACNFATIFARDNDLIAVKLKISDGYIAYISKFNPWHEKDDVYINKIEEYLRNMSKDSSKKSKANPDALTSEVLSYCSYKLESRIKKLYNDLIRNPDEEYIKSFIGYASANLKGFEPKKLHYVNKLDISVICQSYYEQLDKIDNEIPQKFLGHLRKVASYVASAINITKCASNVKYKNLFSNIELHMIDSIGPVISKSRILSWENVIKSFVRNHEDYERFRDECLKNDPIATRLKRLYYHYHDGEFKLDDDNIEILVFVHAEMKLLVNMIDQKDKSKSFIAVSSAGCCYLCELYIDFARKRGYNIITSGKCGRIRDTWKFPPVASIDFRFESLKYILKNLDRIIENKIKLVTDADSDSDTTNSPDSHRQEIYRFIMGDDFQP</sequence>
<dbReference type="Pfam" id="PF14441">
    <property type="entry name" value="OTT_1508_deam"/>
    <property type="match status" value="1"/>
</dbReference>
<organism evidence="1 2">
    <name type="scientific">Rhizophagus irregularis</name>
    <dbReference type="NCBI Taxonomy" id="588596"/>
    <lineage>
        <taxon>Eukaryota</taxon>
        <taxon>Fungi</taxon>
        <taxon>Fungi incertae sedis</taxon>
        <taxon>Mucoromycota</taxon>
        <taxon>Glomeromycotina</taxon>
        <taxon>Glomeromycetes</taxon>
        <taxon>Glomerales</taxon>
        <taxon>Glomeraceae</taxon>
        <taxon>Rhizophagus</taxon>
    </lineage>
</organism>